<evidence type="ECO:0000313" key="2">
    <source>
        <dbReference type="Proteomes" id="UP000281553"/>
    </source>
</evidence>
<reference evidence="1 2" key="1">
    <citation type="submission" date="2018-11" db="EMBL/GenBank/DDBJ databases">
        <authorList>
            <consortium name="Pathogen Informatics"/>
        </authorList>
    </citation>
    <scope>NUCLEOTIDE SEQUENCE [LARGE SCALE GENOMIC DNA]</scope>
</reference>
<gene>
    <name evidence="1" type="ORF">DILT_LOCUS7342</name>
</gene>
<dbReference type="Proteomes" id="UP000281553">
    <property type="component" value="Unassembled WGS sequence"/>
</dbReference>
<dbReference type="EMBL" id="UYRU01051621">
    <property type="protein sequence ID" value="VDN11511.1"/>
    <property type="molecule type" value="Genomic_DNA"/>
</dbReference>
<organism evidence="1 2">
    <name type="scientific">Dibothriocephalus latus</name>
    <name type="common">Fish tapeworm</name>
    <name type="synonym">Diphyllobothrium latum</name>
    <dbReference type="NCBI Taxonomy" id="60516"/>
    <lineage>
        <taxon>Eukaryota</taxon>
        <taxon>Metazoa</taxon>
        <taxon>Spiralia</taxon>
        <taxon>Lophotrochozoa</taxon>
        <taxon>Platyhelminthes</taxon>
        <taxon>Cestoda</taxon>
        <taxon>Eucestoda</taxon>
        <taxon>Diphyllobothriidea</taxon>
        <taxon>Diphyllobothriidae</taxon>
        <taxon>Dibothriocephalus</taxon>
    </lineage>
</organism>
<evidence type="ECO:0000313" key="1">
    <source>
        <dbReference type="EMBL" id="VDN11511.1"/>
    </source>
</evidence>
<keyword evidence="2" id="KW-1185">Reference proteome</keyword>
<name>A0A3P7LZF2_DIBLA</name>
<proteinExistence type="predicted"/>
<dbReference type="OrthoDB" id="6259077at2759"/>
<sequence>MDRAAAFSELVITWLITNGHLERPGAEVFKMLQPIMRAFLQVPEICTAHEGLAAMENRPSSNTASTTLIRSVAFCVGRELVTHASTSSPSNRQDVTVSVGADGSIGALPRDLCPQIKLADGVVIRLSEARRIYGFWAPLHCYQNAARNPILLHLVVLIPSSKAAK</sequence>
<dbReference type="AlphaFoldDB" id="A0A3P7LZF2"/>
<protein>
    <submittedName>
        <fullName evidence="1">Uncharacterized protein</fullName>
    </submittedName>
</protein>
<accession>A0A3P7LZF2</accession>